<name>A0A0F9DTU7_9ZZZZ</name>
<comment type="caution">
    <text evidence="1">The sequence shown here is derived from an EMBL/GenBank/DDBJ whole genome shotgun (WGS) entry which is preliminary data.</text>
</comment>
<gene>
    <name evidence="1" type="ORF">LCGC14_2507030</name>
</gene>
<reference evidence="1" key="1">
    <citation type="journal article" date="2015" name="Nature">
        <title>Complex archaea that bridge the gap between prokaryotes and eukaryotes.</title>
        <authorList>
            <person name="Spang A."/>
            <person name="Saw J.H."/>
            <person name="Jorgensen S.L."/>
            <person name="Zaremba-Niedzwiedzka K."/>
            <person name="Martijn J."/>
            <person name="Lind A.E."/>
            <person name="van Eijk R."/>
            <person name="Schleper C."/>
            <person name="Guy L."/>
            <person name="Ettema T.J."/>
        </authorList>
    </citation>
    <scope>NUCLEOTIDE SEQUENCE</scope>
</reference>
<protein>
    <submittedName>
        <fullName evidence="1">Uncharacterized protein</fullName>
    </submittedName>
</protein>
<feature type="non-terminal residue" evidence="1">
    <location>
        <position position="1"/>
    </location>
</feature>
<accession>A0A0F9DTU7</accession>
<sequence length="36" mass="4240">GWQLIARRPVEAEWSRQRAERQRTRETICASLDAAK</sequence>
<evidence type="ECO:0000313" key="1">
    <source>
        <dbReference type="EMBL" id="KKL15293.1"/>
    </source>
</evidence>
<organism evidence="1">
    <name type="scientific">marine sediment metagenome</name>
    <dbReference type="NCBI Taxonomy" id="412755"/>
    <lineage>
        <taxon>unclassified sequences</taxon>
        <taxon>metagenomes</taxon>
        <taxon>ecological metagenomes</taxon>
    </lineage>
</organism>
<proteinExistence type="predicted"/>
<dbReference type="AlphaFoldDB" id="A0A0F9DTU7"/>
<dbReference type="EMBL" id="LAZR01040115">
    <property type="protein sequence ID" value="KKL15293.1"/>
    <property type="molecule type" value="Genomic_DNA"/>
</dbReference>